<gene>
    <name evidence="2" type="ORF">FUA24_17675</name>
</gene>
<dbReference type="InterPro" id="IPR001296">
    <property type="entry name" value="Glyco_trans_1"/>
</dbReference>
<dbReference type="PANTHER" id="PTHR45947:SF3">
    <property type="entry name" value="SULFOQUINOVOSYL TRANSFERASE SQD2"/>
    <property type="match status" value="1"/>
</dbReference>
<dbReference type="Gene3D" id="3.40.50.2000">
    <property type="entry name" value="Glycogen Phosphorylase B"/>
    <property type="match status" value="2"/>
</dbReference>
<evidence type="ECO:0000313" key="3">
    <source>
        <dbReference type="Proteomes" id="UP000323930"/>
    </source>
</evidence>
<feature type="domain" description="Glycosyl transferase family 1" evidence="1">
    <location>
        <begin position="216"/>
        <end position="384"/>
    </location>
</feature>
<dbReference type="Proteomes" id="UP000323930">
    <property type="component" value="Unassembled WGS sequence"/>
</dbReference>
<dbReference type="GO" id="GO:0016757">
    <property type="term" value="F:glycosyltransferase activity"/>
    <property type="evidence" value="ECO:0007669"/>
    <property type="project" value="InterPro"/>
</dbReference>
<keyword evidence="2" id="KW-0808">Transferase</keyword>
<reference evidence="2 3" key="1">
    <citation type="submission" date="2019-08" db="EMBL/GenBank/DDBJ databases">
        <title>Seonamhaeicola sediminis sp. nov., isolated from marine sediment.</title>
        <authorList>
            <person name="Cao W.R."/>
        </authorList>
    </citation>
    <scope>NUCLEOTIDE SEQUENCE [LARGE SCALE GENOMIC DNA]</scope>
    <source>
        <strain evidence="2 3">B011</strain>
    </source>
</reference>
<evidence type="ECO:0000259" key="1">
    <source>
        <dbReference type="Pfam" id="PF00534"/>
    </source>
</evidence>
<dbReference type="RefSeq" id="WP_148544399.1">
    <property type="nucleotide sequence ID" value="NZ_VSDQ01000718.1"/>
</dbReference>
<comment type="caution">
    <text evidence="2">The sequence shown here is derived from an EMBL/GenBank/DDBJ whole genome shotgun (WGS) entry which is preliminary data.</text>
</comment>
<name>A0A5D0HJ34_9FLAO</name>
<dbReference type="PANTHER" id="PTHR45947">
    <property type="entry name" value="SULFOQUINOVOSYL TRANSFERASE SQD2"/>
    <property type="match status" value="1"/>
</dbReference>
<sequence length="414" mass="47969">MKNIIFKIQEYPRFSETFITTQVVTAISLGFHVQILVKNLLPVKKSRQESIIEKYGLCEKIITEDYRIPKNKVFRLLKWVYLLFINVFNLLKILEYHRIQNEFSLTWLYQFCFFSKLKDTEIFHIQYGTNKHPLDILKRIGVLKGKIMVSFHGHDAFFPINGYIENHNYYKDLFNVANTVIANTPYLAKQIEAIGCNSKKIKTIPISVNTDFFYSKQREKKVNKTFKIISVGRLAEVKGHIYALKAILRLNEMGCNVFLTIVGEGEERKALLKFVKDNNIEHLVELVGIKSQSEIRQLFWENNLFLFPSISLEGGRAETQGLATIEAQACGLPVVAFNTGGIPYTIKENTTGYLCEEFDYNGMADKIKYLINTPDVLYKMSVNASRFIKECYAKKEIDETWNILYNQTYSIANE</sequence>
<dbReference type="Pfam" id="PF00534">
    <property type="entry name" value="Glycos_transf_1"/>
    <property type="match status" value="1"/>
</dbReference>
<dbReference type="OrthoDB" id="832722at2"/>
<proteinExistence type="predicted"/>
<evidence type="ECO:0000313" key="2">
    <source>
        <dbReference type="EMBL" id="TYA71414.1"/>
    </source>
</evidence>
<dbReference type="SUPFAM" id="SSF53756">
    <property type="entry name" value="UDP-Glycosyltransferase/glycogen phosphorylase"/>
    <property type="match status" value="1"/>
</dbReference>
<accession>A0A5D0HJ34</accession>
<dbReference type="AlphaFoldDB" id="A0A5D0HJ34"/>
<organism evidence="2 3">
    <name type="scientific">Seonamhaeicola marinus</name>
    <dbReference type="NCBI Taxonomy" id="1912246"/>
    <lineage>
        <taxon>Bacteria</taxon>
        <taxon>Pseudomonadati</taxon>
        <taxon>Bacteroidota</taxon>
        <taxon>Flavobacteriia</taxon>
        <taxon>Flavobacteriales</taxon>
        <taxon>Flavobacteriaceae</taxon>
    </lineage>
</organism>
<keyword evidence="3" id="KW-1185">Reference proteome</keyword>
<protein>
    <submittedName>
        <fullName evidence="2">Colanic acid biosynthesis glycosyltransferase WcaL</fullName>
    </submittedName>
</protein>
<dbReference type="EMBL" id="VSDQ01000718">
    <property type="protein sequence ID" value="TYA71414.1"/>
    <property type="molecule type" value="Genomic_DNA"/>
</dbReference>
<dbReference type="InterPro" id="IPR050194">
    <property type="entry name" value="Glycosyltransferase_grp1"/>
</dbReference>